<evidence type="ECO:0000256" key="1">
    <source>
        <dbReference type="ARBA" id="ARBA00008791"/>
    </source>
</evidence>
<dbReference type="Pfam" id="PF00582">
    <property type="entry name" value="Usp"/>
    <property type="match status" value="1"/>
</dbReference>
<dbReference type="Proteomes" id="UP000243468">
    <property type="component" value="Unassembled WGS sequence"/>
</dbReference>
<gene>
    <name evidence="4" type="ORF">SAMN05421732_103113</name>
</gene>
<dbReference type="InterPro" id="IPR006016">
    <property type="entry name" value="UspA"/>
</dbReference>
<reference evidence="5" key="1">
    <citation type="submission" date="2016-09" db="EMBL/GenBank/DDBJ databases">
        <authorList>
            <person name="Varghese N."/>
            <person name="Submissions S."/>
        </authorList>
    </citation>
    <scope>NUCLEOTIDE SEQUENCE [LARGE SCALE GENOMIC DNA]</scope>
    <source>
        <strain evidence="5">ANC 4667</strain>
    </source>
</reference>
<dbReference type="InterPro" id="IPR006015">
    <property type="entry name" value="Universal_stress_UspA"/>
</dbReference>
<dbReference type="OrthoDB" id="9792500at2"/>
<organism evidence="4 5">
    <name type="scientific">Acinetobacter kookii</name>
    <dbReference type="NCBI Taxonomy" id="1226327"/>
    <lineage>
        <taxon>Bacteria</taxon>
        <taxon>Pseudomonadati</taxon>
        <taxon>Pseudomonadota</taxon>
        <taxon>Gammaproteobacteria</taxon>
        <taxon>Moraxellales</taxon>
        <taxon>Moraxellaceae</taxon>
        <taxon>Acinetobacter</taxon>
    </lineage>
</organism>
<dbReference type="AlphaFoldDB" id="A0A1G6IS66"/>
<dbReference type="PIRSF" id="PIRSF006276">
    <property type="entry name" value="UspA"/>
    <property type="match status" value="1"/>
</dbReference>
<sequence>MEYYQHILVSVDDSPIAVAAADQAMVLAKVFGSKVTIVSVVIIDPLTSVSFYKNVPGVTDYFMEAQAHAKNILAELGARFSEAGIPAETKLLAKQSPSEAIAELADELKADLIVVGSHGRTGLKKTFIGSIAQDILTASHVPVLVVKHTQ</sequence>
<protein>
    <recommendedName>
        <fullName evidence="2">Universal stress protein</fullName>
    </recommendedName>
</protein>
<dbReference type="InterPro" id="IPR014729">
    <property type="entry name" value="Rossmann-like_a/b/a_fold"/>
</dbReference>
<evidence type="ECO:0000313" key="4">
    <source>
        <dbReference type="EMBL" id="SDC09263.1"/>
    </source>
</evidence>
<dbReference type="GO" id="GO:0005737">
    <property type="term" value="C:cytoplasm"/>
    <property type="evidence" value="ECO:0007669"/>
    <property type="project" value="UniProtKB-SubCell"/>
</dbReference>
<proteinExistence type="inferred from homology"/>
<dbReference type="RefSeq" id="WP_092819350.1">
    <property type="nucleotide sequence ID" value="NZ_BAABKJ010000004.1"/>
</dbReference>
<dbReference type="Gene3D" id="3.40.50.620">
    <property type="entry name" value="HUPs"/>
    <property type="match status" value="1"/>
</dbReference>
<dbReference type="SUPFAM" id="SSF52402">
    <property type="entry name" value="Adenine nucleotide alpha hydrolases-like"/>
    <property type="match status" value="1"/>
</dbReference>
<feature type="domain" description="UspA" evidence="3">
    <location>
        <begin position="4"/>
        <end position="147"/>
    </location>
</feature>
<name>A0A1G6IS66_9GAMM</name>
<accession>A0A1G6IS66</accession>
<dbReference type="EMBL" id="FMYO01000003">
    <property type="protein sequence ID" value="SDC09263.1"/>
    <property type="molecule type" value="Genomic_DNA"/>
</dbReference>
<dbReference type="PANTHER" id="PTHR46268">
    <property type="entry name" value="STRESS RESPONSE PROTEIN NHAX"/>
    <property type="match status" value="1"/>
</dbReference>
<evidence type="ECO:0000256" key="2">
    <source>
        <dbReference type="PIRNR" id="PIRNR006276"/>
    </source>
</evidence>
<keyword evidence="2" id="KW-0963">Cytoplasm</keyword>
<dbReference type="CDD" id="cd00293">
    <property type="entry name" value="USP-like"/>
    <property type="match status" value="1"/>
</dbReference>
<evidence type="ECO:0000259" key="3">
    <source>
        <dbReference type="Pfam" id="PF00582"/>
    </source>
</evidence>
<dbReference type="PANTHER" id="PTHR46268:SF15">
    <property type="entry name" value="UNIVERSAL STRESS PROTEIN HP_0031"/>
    <property type="match status" value="1"/>
</dbReference>
<comment type="similarity">
    <text evidence="1 2">Belongs to the universal stress protein A family.</text>
</comment>
<dbReference type="PRINTS" id="PR01438">
    <property type="entry name" value="UNVRSLSTRESS"/>
</dbReference>
<keyword evidence="5" id="KW-1185">Reference proteome</keyword>
<evidence type="ECO:0000313" key="5">
    <source>
        <dbReference type="Proteomes" id="UP000243468"/>
    </source>
</evidence>
<comment type="subcellular location">
    <subcellularLocation>
        <location evidence="2">Cytoplasm</location>
    </subcellularLocation>
</comment>